<sequence>MNGSGTLEHAPGATTGLVPGERIGPYELLFQAAEGGMATIWAARPWNTSGAQNVVAVKILSDVLREDPEGRAMFLDEARTAARITHPNIGQVLDYGEDRGQLYLAMDWIEGESLARLDAAQRARGGRLPLRWVLQVAAAACVGLHAAHEARDDDGELMHLVHRDVSPQNVMVTVDGMVKVVDFGVAKSRRRAQVTRVGVIKGKTGYFSPEQIAGHEIDRRSDIFSFGIMLYVLCTDHHPFRGRSAIETVQNIATRDPFSPRDMVPDMPRALDALILRALSKDPADRFDSALELGRALELINYTLGSAEASTRGDARVDEHLSNQQVGALVHTLLPGSADERRERLAQTAARLDAARERTAAQTSACPEAEASGSCAHGAGESALRASLSLTGVSTPEPPYTEGTCAISSPPRGESVSTEVLNPRLSQEGAGSAQKLRPAQPRPLGLLSVLALLGALALVTRAGEQLAGSAAAWDRPPAAQARAGVATEMIGAAFAAQGASTPSPPDDATPHLSGTTPPEPALPTSDPRRATPSEEAASPKPPRGTSRLRSPCSVPVTTSTPAPSSSAHQRSAPRPAPAPSLLEDPADPRRRSH</sequence>
<name>A0A0K1ERF7_CHOCO</name>
<protein>
    <recommendedName>
        <fullName evidence="1">non-specific serine/threonine protein kinase</fullName>
        <ecNumber evidence="1">2.7.11.1</ecNumber>
    </recommendedName>
</protein>
<keyword evidence="3" id="KW-0547">Nucleotide-binding</keyword>
<dbReference type="Pfam" id="PF00069">
    <property type="entry name" value="Pkinase"/>
    <property type="match status" value="1"/>
</dbReference>
<dbReference type="InterPro" id="IPR050660">
    <property type="entry name" value="NEK_Ser/Thr_kinase"/>
</dbReference>
<keyword evidence="2" id="KW-0808">Transferase</keyword>
<dbReference type="KEGG" id="ccro:CMC5_074630"/>
<accession>A0A0K1ERF7</accession>
<organism evidence="8 9">
    <name type="scientific">Chondromyces crocatus</name>
    <dbReference type="NCBI Taxonomy" id="52"/>
    <lineage>
        <taxon>Bacteria</taxon>
        <taxon>Pseudomonadati</taxon>
        <taxon>Myxococcota</taxon>
        <taxon>Polyangia</taxon>
        <taxon>Polyangiales</taxon>
        <taxon>Polyangiaceae</taxon>
        <taxon>Chondromyces</taxon>
    </lineage>
</organism>
<dbReference type="Gene3D" id="3.30.200.20">
    <property type="entry name" value="Phosphorylase Kinase, domain 1"/>
    <property type="match status" value="1"/>
</dbReference>
<dbReference type="PROSITE" id="PS50011">
    <property type="entry name" value="PROTEIN_KINASE_DOM"/>
    <property type="match status" value="1"/>
</dbReference>
<dbReference type="AlphaFoldDB" id="A0A0K1ERF7"/>
<feature type="region of interest" description="Disordered" evidence="6">
    <location>
        <begin position="496"/>
        <end position="593"/>
    </location>
</feature>
<reference evidence="8 9" key="1">
    <citation type="submission" date="2015-07" db="EMBL/GenBank/DDBJ databases">
        <title>Genome analysis of myxobacterium Chondromyces crocatus Cm c5 reveals a high potential for natural compound synthesis and the genetic basis for the loss of fruiting body formation.</title>
        <authorList>
            <person name="Zaburannyi N."/>
            <person name="Bunk B."/>
            <person name="Maier J."/>
            <person name="Overmann J."/>
            <person name="Mueller R."/>
        </authorList>
    </citation>
    <scope>NUCLEOTIDE SEQUENCE [LARGE SCALE GENOMIC DNA]</scope>
    <source>
        <strain evidence="8 9">Cm c5</strain>
    </source>
</reference>
<dbReference type="EMBL" id="CP012159">
    <property type="protein sequence ID" value="AKT43232.1"/>
    <property type="molecule type" value="Genomic_DNA"/>
</dbReference>
<evidence type="ECO:0000256" key="3">
    <source>
        <dbReference type="ARBA" id="ARBA00022741"/>
    </source>
</evidence>
<dbReference type="InterPro" id="IPR008266">
    <property type="entry name" value="Tyr_kinase_AS"/>
</dbReference>
<evidence type="ECO:0000256" key="2">
    <source>
        <dbReference type="ARBA" id="ARBA00022679"/>
    </source>
</evidence>
<dbReference type="PROSITE" id="PS00109">
    <property type="entry name" value="PROTEIN_KINASE_TYR"/>
    <property type="match status" value="1"/>
</dbReference>
<dbReference type="CDD" id="cd14014">
    <property type="entry name" value="STKc_PknB_like"/>
    <property type="match status" value="1"/>
</dbReference>
<dbReference type="STRING" id="52.CMC5_074630"/>
<dbReference type="InterPro" id="IPR000719">
    <property type="entry name" value="Prot_kinase_dom"/>
</dbReference>
<evidence type="ECO:0000256" key="5">
    <source>
        <dbReference type="ARBA" id="ARBA00022840"/>
    </source>
</evidence>
<dbReference type="RefSeq" id="WP_050434734.1">
    <property type="nucleotide sequence ID" value="NZ_CP012159.1"/>
</dbReference>
<dbReference type="GO" id="GO:0004674">
    <property type="term" value="F:protein serine/threonine kinase activity"/>
    <property type="evidence" value="ECO:0007669"/>
    <property type="project" value="UniProtKB-EC"/>
</dbReference>
<evidence type="ECO:0000259" key="7">
    <source>
        <dbReference type="PROSITE" id="PS50011"/>
    </source>
</evidence>
<feature type="compositionally biased region" description="Low complexity" evidence="6">
    <location>
        <begin position="550"/>
        <end position="573"/>
    </location>
</feature>
<dbReference type="GO" id="GO:0005524">
    <property type="term" value="F:ATP binding"/>
    <property type="evidence" value="ECO:0007669"/>
    <property type="project" value="UniProtKB-KW"/>
</dbReference>
<feature type="domain" description="Protein kinase" evidence="7">
    <location>
        <begin position="26"/>
        <end position="300"/>
    </location>
</feature>
<dbReference type="Gene3D" id="1.10.510.10">
    <property type="entry name" value="Transferase(Phosphotransferase) domain 1"/>
    <property type="match status" value="1"/>
</dbReference>
<evidence type="ECO:0000313" key="9">
    <source>
        <dbReference type="Proteomes" id="UP000067626"/>
    </source>
</evidence>
<keyword evidence="9" id="KW-1185">Reference proteome</keyword>
<evidence type="ECO:0000313" key="8">
    <source>
        <dbReference type="EMBL" id="AKT43232.1"/>
    </source>
</evidence>
<feature type="region of interest" description="Disordered" evidence="6">
    <location>
        <begin position="391"/>
        <end position="419"/>
    </location>
</feature>
<dbReference type="PANTHER" id="PTHR43671">
    <property type="entry name" value="SERINE/THREONINE-PROTEIN KINASE NEK"/>
    <property type="match status" value="1"/>
</dbReference>
<gene>
    <name evidence="8" type="ORF">CMC5_074630</name>
</gene>
<dbReference type="EC" id="2.7.11.1" evidence="1"/>
<dbReference type="PATRIC" id="fig|52.7.peg.8200"/>
<evidence type="ECO:0000256" key="4">
    <source>
        <dbReference type="ARBA" id="ARBA00022777"/>
    </source>
</evidence>
<dbReference type="PANTHER" id="PTHR43671:SF13">
    <property type="entry name" value="SERINE_THREONINE-PROTEIN KINASE NEK2"/>
    <property type="match status" value="1"/>
</dbReference>
<proteinExistence type="predicted"/>
<dbReference type="SUPFAM" id="SSF56112">
    <property type="entry name" value="Protein kinase-like (PK-like)"/>
    <property type="match status" value="1"/>
</dbReference>
<dbReference type="InterPro" id="IPR011009">
    <property type="entry name" value="Kinase-like_dom_sf"/>
</dbReference>
<keyword evidence="4" id="KW-0418">Kinase</keyword>
<evidence type="ECO:0000256" key="6">
    <source>
        <dbReference type="SAM" id="MobiDB-lite"/>
    </source>
</evidence>
<dbReference type="Proteomes" id="UP000067626">
    <property type="component" value="Chromosome"/>
</dbReference>
<evidence type="ECO:0000256" key="1">
    <source>
        <dbReference type="ARBA" id="ARBA00012513"/>
    </source>
</evidence>
<keyword evidence="5" id="KW-0067">ATP-binding</keyword>